<evidence type="ECO:0000313" key="3">
    <source>
        <dbReference type="Proteomes" id="UP000515165"/>
    </source>
</evidence>
<feature type="region of interest" description="Disordered" evidence="1">
    <location>
        <begin position="64"/>
        <end position="104"/>
    </location>
</feature>
<feature type="compositionally biased region" description="Low complexity" evidence="1">
    <location>
        <begin position="83"/>
        <end position="93"/>
    </location>
</feature>
<gene>
    <name evidence="4" type="primary">PPIC</name>
</gene>
<name>A0A6P9FLL6_ZALCA</name>
<dbReference type="AlphaFoldDB" id="A0A6P9FLL6"/>
<proteinExistence type="predicted"/>
<evidence type="ECO:0000256" key="2">
    <source>
        <dbReference type="SAM" id="SignalP"/>
    </source>
</evidence>
<feature type="chain" id="PRO_5028086479" evidence="2">
    <location>
        <begin position="27"/>
        <end position="181"/>
    </location>
</feature>
<dbReference type="RefSeq" id="XP_035583707.1">
    <property type="nucleotide sequence ID" value="XM_035727814.1"/>
</dbReference>
<sequence length="181" mass="18680">MGPGPRLLLALALCVGLGALAPSAGASGVSRRGPTVTAKEGGGPSTSFGVARTREWMQEECGRKRRAPSRGGAVGGRHRCHTAWRSPGPAPAWGGRGGGRLGKRSQPCCKREAVFPLGGEENPLAAVSWNLEGGAAASCFNSGPSFSNDFQRQPSAEKEVTELTPEVWCGIQLPPLPGSPP</sequence>
<evidence type="ECO:0000256" key="1">
    <source>
        <dbReference type="SAM" id="MobiDB-lite"/>
    </source>
</evidence>
<organism evidence="3 4">
    <name type="scientific">Zalophus californianus</name>
    <name type="common">California sealion</name>
    <dbReference type="NCBI Taxonomy" id="9704"/>
    <lineage>
        <taxon>Eukaryota</taxon>
        <taxon>Metazoa</taxon>
        <taxon>Chordata</taxon>
        <taxon>Craniata</taxon>
        <taxon>Vertebrata</taxon>
        <taxon>Euteleostomi</taxon>
        <taxon>Mammalia</taxon>
        <taxon>Eutheria</taxon>
        <taxon>Laurasiatheria</taxon>
        <taxon>Carnivora</taxon>
        <taxon>Caniformia</taxon>
        <taxon>Pinnipedia</taxon>
        <taxon>Otariidae</taxon>
        <taxon>Zalophus</taxon>
    </lineage>
</organism>
<evidence type="ECO:0000313" key="4">
    <source>
        <dbReference type="RefSeq" id="XP_035583707.1"/>
    </source>
</evidence>
<dbReference type="GeneID" id="113929841"/>
<feature type="signal peptide" evidence="2">
    <location>
        <begin position="1"/>
        <end position="26"/>
    </location>
</feature>
<reference evidence="4" key="1">
    <citation type="submission" date="2025-08" db="UniProtKB">
        <authorList>
            <consortium name="RefSeq"/>
        </authorList>
    </citation>
    <scope>IDENTIFICATION</scope>
    <source>
        <tissue evidence="4">Blood</tissue>
    </source>
</reference>
<dbReference type="CTD" id="5480"/>
<accession>A0A6P9FLL6</accession>
<protein>
    <submittedName>
        <fullName evidence="4">Peptidyl-prolyl cis-trans isomerase C isoform X2</fullName>
    </submittedName>
</protein>
<feature type="region of interest" description="Disordered" evidence="1">
    <location>
        <begin position="24"/>
        <end position="49"/>
    </location>
</feature>
<dbReference type="GO" id="GO:0016853">
    <property type="term" value="F:isomerase activity"/>
    <property type="evidence" value="ECO:0007669"/>
    <property type="project" value="UniProtKB-KW"/>
</dbReference>
<keyword evidence="3" id="KW-1185">Reference proteome</keyword>
<keyword evidence="2" id="KW-0732">Signal</keyword>
<dbReference type="Proteomes" id="UP000515165">
    <property type="component" value="Chromosome 5"/>
</dbReference>
<keyword evidence="4" id="KW-0413">Isomerase</keyword>